<dbReference type="AlphaFoldDB" id="A0A8X6LHW5"/>
<dbReference type="EMBL" id="BMAO01036224">
    <property type="protein sequence ID" value="GFR08992.1"/>
    <property type="molecule type" value="Genomic_DNA"/>
</dbReference>
<evidence type="ECO:0000313" key="2">
    <source>
        <dbReference type="Proteomes" id="UP000887116"/>
    </source>
</evidence>
<reference evidence="1" key="1">
    <citation type="submission" date="2020-07" db="EMBL/GenBank/DDBJ databases">
        <title>Multicomponent nature underlies the extraordinary mechanical properties of spider dragline silk.</title>
        <authorList>
            <person name="Kono N."/>
            <person name="Nakamura H."/>
            <person name="Mori M."/>
            <person name="Yoshida Y."/>
            <person name="Ohtoshi R."/>
            <person name="Malay A.D."/>
            <person name="Moran D.A.P."/>
            <person name="Tomita M."/>
            <person name="Numata K."/>
            <person name="Arakawa K."/>
        </authorList>
    </citation>
    <scope>NUCLEOTIDE SEQUENCE</scope>
</reference>
<comment type="caution">
    <text evidence="1">The sequence shown here is derived from an EMBL/GenBank/DDBJ whole genome shotgun (WGS) entry which is preliminary data.</text>
</comment>
<accession>A0A8X6LHW5</accession>
<keyword evidence="2" id="KW-1185">Reference proteome</keyword>
<protein>
    <submittedName>
        <fullName evidence="1">Uncharacterized protein</fullName>
    </submittedName>
</protein>
<proteinExistence type="predicted"/>
<evidence type="ECO:0000313" key="1">
    <source>
        <dbReference type="EMBL" id="GFR08992.1"/>
    </source>
</evidence>
<dbReference type="Proteomes" id="UP000887116">
    <property type="component" value="Unassembled WGS sequence"/>
</dbReference>
<sequence>MPCCPSFQTDLWSCRMMPEACLQAFHASALATCFVESRFHFRNSFRDSDGHNSSTGLLHNWNKTRRRKKHFATRLLKKRVSEDFLR</sequence>
<organism evidence="1 2">
    <name type="scientific">Trichonephila clavata</name>
    <name type="common">Joro spider</name>
    <name type="synonym">Nephila clavata</name>
    <dbReference type="NCBI Taxonomy" id="2740835"/>
    <lineage>
        <taxon>Eukaryota</taxon>
        <taxon>Metazoa</taxon>
        <taxon>Ecdysozoa</taxon>
        <taxon>Arthropoda</taxon>
        <taxon>Chelicerata</taxon>
        <taxon>Arachnida</taxon>
        <taxon>Araneae</taxon>
        <taxon>Araneomorphae</taxon>
        <taxon>Entelegynae</taxon>
        <taxon>Araneoidea</taxon>
        <taxon>Nephilidae</taxon>
        <taxon>Trichonephila</taxon>
    </lineage>
</organism>
<gene>
    <name evidence="1" type="ORF">TNCT_145611</name>
</gene>
<name>A0A8X6LHW5_TRICU</name>